<gene>
    <name evidence="7" type="primary">recO</name>
    <name evidence="10" type="ORF">ATY39_04325</name>
</gene>
<evidence type="ECO:0000256" key="4">
    <source>
        <dbReference type="ARBA" id="ARBA00023172"/>
    </source>
</evidence>
<dbReference type="SUPFAM" id="SSF57863">
    <property type="entry name" value="ArfGap/RecO-like zinc finger"/>
    <property type="match status" value="1"/>
</dbReference>
<proteinExistence type="inferred from homology"/>
<dbReference type="OrthoDB" id="9797083at2"/>
<dbReference type="AlphaFoldDB" id="A0A143HAJ7"/>
<dbReference type="Proteomes" id="UP000076021">
    <property type="component" value="Chromosome"/>
</dbReference>
<dbReference type="PANTHER" id="PTHR33991">
    <property type="entry name" value="DNA REPAIR PROTEIN RECO"/>
    <property type="match status" value="1"/>
</dbReference>
<comment type="similarity">
    <text evidence="1 7">Belongs to the RecO family.</text>
</comment>
<reference evidence="11" key="2">
    <citation type="submission" date="2016-03" db="EMBL/GenBank/DDBJ databases">
        <authorList>
            <person name="Ploux O."/>
        </authorList>
    </citation>
    <scope>NUCLEOTIDE SEQUENCE [LARGE SCALE GENOMIC DNA]</scope>
    <source>
        <strain evidence="11">PP9</strain>
    </source>
</reference>
<keyword evidence="5 7" id="KW-0234">DNA repair</keyword>
<dbReference type="Gene3D" id="2.40.50.140">
    <property type="entry name" value="Nucleic acid-binding proteins"/>
    <property type="match status" value="1"/>
</dbReference>
<dbReference type="STRING" id="241244.ATY39_04325"/>
<evidence type="ECO:0000256" key="7">
    <source>
        <dbReference type="HAMAP-Rule" id="MF_00201"/>
    </source>
</evidence>
<dbReference type="HAMAP" id="MF_00201">
    <property type="entry name" value="RecO"/>
    <property type="match status" value="1"/>
</dbReference>
<feature type="region of interest" description="Disordered" evidence="8">
    <location>
        <begin position="255"/>
        <end position="275"/>
    </location>
</feature>
<keyword evidence="3 7" id="KW-0227">DNA damage</keyword>
<evidence type="ECO:0000256" key="8">
    <source>
        <dbReference type="SAM" id="MobiDB-lite"/>
    </source>
</evidence>
<evidence type="ECO:0000256" key="3">
    <source>
        <dbReference type="ARBA" id="ARBA00022763"/>
    </source>
</evidence>
<dbReference type="KEGG" id="rst:ATY39_04325"/>
<dbReference type="InterPro" id="IPR037278">
    <property type="entry name" value="ARFGAP/RecO"/>
</dbReference>
<dbReference type="InterPro" id="IPR042242">
    <property type="entry name" value="RecO_C"/>
</dbReference>
<name>A0A143HAJ7_9BACL</name>
<dbReference type="RefSeq" id="WP_066786346.1">
    <property type="nucleotide sequence ID" value="NZ_CP014806.1"/>
</dbReference>
<dbReference type="GO" id="GO:0006310">
    <property type="term" value="P:DNA recombination"/>
    <property type="evidence" value="ECO:0007669"/>
    <property type="project" value="UniProtKB-UniRule"/>
</dbReference>
<dbReference type="InterPro" id="IPR012340">
    <property type="entry name" value="NA-bd_OB-fold"/>
</dbReference>
<evidence type="ECO:0000313" key="10">
    <source>
        <dbReference type="EMBL" id="AMW98738.1"/>
    </source>
</evidence>
<evidence type="ECO:0000256" key="2">
    <source>
        <dbReference type="ARBA" id="ARBA00021310"/>
    </source>
</evidence>
<accession>A0A143HAJ7</accession>
<keyword evidence="11" id="KW-1185">Reference proteome</keyword>
<dbReference type="InterPro" id="IPR003717">
    <property type="entry name" value="RecO"/>
</dbReference>
<dbReference type="GO" id="GO:0043590">
    <property type="term" value="C:bacterial nucleoid"/>
    <property type="evidence" value="ECO:0007669"/>
    <property type="project" value="TreeGrafter"/>
</dbReference>
<evidence type="ECO:0000256" key="6">
    <source>
        <dbReference type="ARBA" id="ARBA00033409"/>
    </source>
</evidence>
<evidence type="ECO:0000259" key="9">
    <source>
        <dbReference type="Pfam" id="PF11967"/>
    </source>
</evidence>
<evidence type="ECO:0000256" key="1">
    <source>
        <dbReference type="ARBA" id="ARBA00007452"/>
    </source>
</evidence>
<protein>
    <recommendedName>
        <fullName evidence="2 7">DNA repair protein RecO</fullName>
    </recommendedName>
    <alternativeName>
        <fullName evidence="6 7">Recombination protein O</fullName>
    </alternativeName>
</protein>
<dbReference type="NCBIfam" id="TIGR00613">
    <property type="entry name" value="reco"/>
    <property type="match status" value="1"/>
</dbReference>
<dbReference type="SUPFAM" id="SSF50249">
    <property type="entry name" value="Nucleic acid-binding proteins"/>
    <property type="match status" value="1"/>
</dbReference>
<dbReference type="EMBL" id="CP014806">
    <property type="protein sequence ID" value="AMW98738.1"/>
    <property type="molecule type" value="Genomic_DNA"/>
</dbReference>
<dbReference type="Gene3D" id="1.20.1440.120">
    <property type="entry name" value="Recombination protein O, C-terminal domain"/>
    <property type="match status" value="1"/>
</dbReference>
<reference evidence="10 11" key="1">
    <citation type="journal article" date="2016" name="Genome Announc.">
        <title>Whole-Genome Sequence of Rummeliibacillus stabekisii Strain PP9 Isolated from Antarctic Soil.</title>
        <authorList>
            <person name="da Mota F.F."/>
            <person name="Vollu R.E."/>
            <person name="Jurelevicius D."/>
            <person name="Seldin L."/>
        </authorList>
    </citation>
    <scope>NUCLEOTIDE SEQUENCE [LARGE SCALE GENOMIC DNA]</scope>
    <source>
        <strain evidence="10 11">PP9</strain>
    </source>
</reference>
<sequence>MLNKWEGIVLKTKAYGETNKVVTIMTREVGKTAAMARGAKKPQSRLAAISQPFVHGIFMIQQGRGMGTLQQGEPLESMRHIQEDITATAYASYVVEIIDRLIESDRPEPYAFDIMVQALHAIEEGYDPESIAMFVEWKMLPYTGVQPVLHACASCGAVEGEFAFSFSQGGFLCHRCFHLDPYLIRLTPTQVKLIRMFYTVPIDQIGKLTLKKETKQFIRKIVTTIYEEQTGMRFKSRSFIEQLERTPLLFNKHMYSEKPDEGQPDTALQTDEDNE</sequence>
<comment type="function">
    <text evidence="7">Involved in DNA repair and RecF pathway recombination.</text>
</comment>
<dbReference type="PANTHER" id="PTHR33991:SF1">
    <property type="entry name" value="DNA REPAIR PROTEIN RECO"/>
    <property type="match status" value="1"/>
</dbReference>
<dbReference type="Pfam" id="PF02565">
    <property type="entry name" value="RecO_C"/>
    <property type="match status" value="1"/>
</dbReference>
<dbReference type="Pfam" id="PF11967">
    <property type="entry name" value="RecO_N"/>
    <property type="match status" value="1"/>
</dbReference>
<feature type="domain" description="DNA replication/recombination mediator RecO N-terminal" evidence="9">
    <location>
        <begin position="4"/>
        <end position="77"/>
    </location>
</feature>
<evidence type="ECO:0000256" key="5">
    <source>
        <dbReference type="ARBA" id="ARBA00023204"/>
    </source>
</evidence>
<dbReference type="GO" id="GO:0006302">
    <property type="term" value="P:double-strand break repair"/>
    <property type="evidence" value="ECO:0007669"/>
    <property type="project" value="TreeGrafter"/>
</dbReference>
<dbReference type="InterPro" id="IPR022572">
    <property type="entry name" value="DNA_rep/recomb_RecO_N"/>
</dbReference>
<evidence type="ECO:0000313" key="11">
    <source>
        <dbReference type="Proteomes" id="UP000076021"/>
    </source>
</evidence>
<organism evidence="10 11">
    <name type="scientific">Rummeliibacillus stabekisii</name>
    <dbReference type="NCBI Taxonomy" id="241244"/>
    <lineage>
        <taxon>Bacteria</taxon>
        <taxon>Bacillati</taxon>
        <taxon>Bacillota</taxon>
        <taxon>Bacilli</taxon>
        <taxon>Bacillales</taxon>
        <taxon>Caryophanaceae</taxon>
        <taxon>Rummeliibacillus</taxon>
    </lineage>
</organism>
<keyword evidence="4 7" id="KW-0233">DNA recombination</keyword>